<evidence type="ECO:0000256" key="1">
    <source>
        <dbReference type="SAM" id="MobiDB-lite"/>
    </source>
</evidence>
<feature type="region of interest" description="Disordered" evidence="1">
    <location>
        <begin position="239"/>
        <end position="269"/>
    </location>
</feature>
<sequence>MPFEIICGSCQNPMMVEAEGNVVVECPECGAHLEVQSDLSLDTEPVAPLSPEAESIDSTFDFSQLGAPPKNVPGSASIPDFLSSLPQPDFSTHASSARAASKEFLPPFTPAIDTPTGSTSAAGVNFDFLQTVPSSTAASGPGEHHEDLKSFVFPSPQLPGADEFPNPGLGSIIEGTVPAESLPGMPSIEPAYAETDEPEEEVVFDFIPDSQTVPATSFSPQDIHESFPAITAETLDPTLTNDSPATPAGLPGHSIATTIDPSHSNDLHASDLETDHFSQSSPQLAELIRQTAGVGLMTAEPAMNLTEPSMPVDVTTQGKGDSATPDFSAIATSNLPSISAGTEINSTENHSLAFLSNLDQPSVGAQTPETNLDAQQLSSFSQLAQPFPTSEDLTLVSHGAPSEKRSADKVQEGDFQFSSQPVAVGSLSTQAADAFQENPATLRKEDVVSRQLFLLLAGYASASTLALLFFIVQYLRQPYHQLESLPDIKPPATGISVTLINPDNRVAPLHTLQLNQTRRFGNIEFTPLKVTRGPISIVQNASNSSSETTEPVLKLLVRFKNVSRDQTIIPLDRELVFFRDRRVSSRANQFIKWADQLASDTGVINLFELPLQDEVSIANMPLGIALAPGESIETFLPSEAGGIDELNGNLIWRLQFRKGQNPRSGYPVTTLVDVQFNSEAIEREATAS</sequence>
<dbReference type="EMBL" id="LYDR01000110">
    <property type="protein sequence ID" value="ODA30430.1"/>
    <property type="molecule type" value="Genomic_DNA"/>
</dbReference>
<keyword evidence="3" id="KW-1185">Reference proteome</keyword>
<gene>
    <name evidence="2" type="ORF">A6X21_00725</name>
</gene>
<dbReference type="STRING" id="1841610.A6X21_00725"/>
<dbReference type="AlphaFoldDB" id="A0A1C3EB55"/>
<organism evidence="2 3">
    <name type="scientific">Planctopirus hydrillae</name>
    <dbReference type="NCBI Taxonomy" id="1841610"/>
    <lineage>
        <taxon>Bacteria</taxon>
        <taxon>Pseudomonadati</taxon>
        <taxon>Planctomycetota</taxon>
        <taxon>Planctomycetia</taxon>
        <taxon>Planctomycetales</taxon>
        <taxon>Planctomycetaceae</taxon>
        <taxon>Planctopirus</taxon>
    </lineage>
</organism>
<reference evidence="2 3" key="1">
    <citation type="submission" date="2016-05" db="EMBL/GenBank/DDBJ databases">
        <title>Genomic and physiological characterization of Planctopirus sp. isolated from fresh water lake.</title>
        <authorList>
            <person name="Subhash Y."/>
            <person name="Ramana C."/>
        </authorList>
    </citation>
    <scope>NUCLEOTIDE SEQUENCE [LARGE SCALE GENOMIC DNA]</scope>
    <source>
        <strain evidence="2 3">JC280</strain>
    </source>
</reference>
<feature type="compositionally biased region" description="Basic and acidic residues" evidence="1">
    <location>
        <begin position="401"/>
        <end position="411"/>
    </location>
</feature>
<name>A0A1C3EB55_9PLAN</name>
<dbReference type="RefSeq" id="WP_068848656.1">
    <property type="nucleotide sequence ID" value="NZ_LYDR01000110.1"/>
</dbReference>
<proteinExistence type="predicted"/>
<comment type="caution">
    <text evidence="2">The sequence shown here is derived from an EMBL/GenBank/DDBJ whole genome shotgun (WGS) entry which is preliminary data.</text>
</comment>
<dbReference type="Proteomes" id="UP000094828">
    <property type="component" value="Unassembled WGS sequence"/>
</dbReference>
<feature type="region of interest" description="Disordered" evidence="1">
    <location>
        <begin position="392"/>
        <end position="411"/>
    </location>
</feature>
<accession>A0A1C3EB55</accession>
<protein>
    <submittedName>
        <fullName evidence="2">Uncharacterized protein</fullName>
    </submittedName>
</protein>
<evidence type="ECO:0000313" key="2">
    <source>
        <dbReference type="EMBL" id="ODA30430.1"/>
    </source>
</evidence>
<dbReference type="OrthoDB" id="207753at2"/>
<evidence type="ECO:0000313" key="3">
    <source>
        <dbReference type="Proteomes" id="UP000094828"/>
    </source>
</evidence>